<keyword evidence="2" id="KW-0378">Hydrolase</keyword>
<dbReference type="PANTHER" id="PTHR43309:SF3">
    <property type="entry name" value="5-OXOPROLINASE SUBUNIT C"/>
    <property type="match status" value="1"/>
</dbReference>
<reference evidence="7" key="1">
    <citation type="submission" date="2016-10" db="EMBL/GenBank/DDBJ databases">
        <authorList>
            <person name="Varghese N."/>
            <person name="Submissions S."/>
        </authorList>
    </citation>
    <scope>NUCLEOTIDE SEQUENCE [LARGE SCALE GENOMIC DNA]</scope>
    <source>
        <strain evidence="7">KPR-1</strain>
    </source>
</reference>
<evidence type="ECO:0000256" key="3">
    <source>
        <dbReference type="ARBA" id="ARBA00022840"/>
    </source>
</evidence>
<dbReference type="SUPFAM" id="SSF50891">
    <property type="entry name" value="Cyclophilin-like"/>
    <property type="match status" value="2"/>
</dbReference>
<dbReference type="Pfam" id="PF02682">
    <property type="entry name" value="CT_C_D"/>
    <property type="match status" value="1"/>
</dbReference>
<evidence type="ECO:0000259" key="5">
    <source>
        <dbReference type="SMART" id="SM00797"/>
    </source>
</evidence>
<dbReference type="Proteomes" id="UP000199288">
    <property type="component" value="Unassembled WGS sequence"/>
</dbReference>
<evidence type="ECO:0000259" key="4">
    <source>
        <dbReference type="SMART" id="SM00796"/>
    </source>
</evidence>
<dbReference type="RefSeq" id="WP_092565104.1">
    <property type="nucleotide sequence ID" value="NZ_FNQV01000011.1"/>
</dbReference>
<evidence type="ECO:0000313" key="6">
    <source>
        <dbReference type="EMBL" id="SEA52909.1"/>
    </source>
</evidence>
<dbReference type="Gene3D" id="2.40.100.10">
    <property type="entry name" value="Cyclophilin-like"/>
    <property type="match status" value="2"/>
</dbReference>
<dbReference type="Gene3D" id="3.30.1360.40">
    <property type="match status" value="1"/>
</dbReference>
<dbReference type="InterPro" id="IPR052708">
    <property type="entry name" value="PxpC"/>
</dbReference>
<dbReference type="OrthoDB" id="9768696at2"/>
<evidence type="ECO:0000256" key="1">
    <source>
        <dbReference type="ARBA" id="ARBA00022741"/>
    </source>
</evidence>
<evidence type="ECO:0000313" key="7">
    <source>
        <dbReference type="Proteomes" id="UP000199288"/>
    </source>
</evidence>
<protein>
    <submittedName>
        <fullName evidence="6">Sensor histidine kinase inhibitor, KipI family</fullName>
    </submittedName>
</protein>
<dbReference type="InterPro" id="IPR003833">
    <property type="entry name" value="CT_C_D"/>
</dbReference>
<gene>
    <name evidence="6" type="ORF">SAMN02910418_01792</name>
</gene>
<feature type="domain" description="Carboxyltransferase" evidence="4">
    <location>
        <begin position="3"/>
        <end position="192"/>
    </location>
</feature>
<sequence length="534" mass="56398">MNRTIRPCGDLAFLVELDSLDDVVALHHALTSTKPAGLVECLAAASTVLVRAVSPVAALELARYVRGLDVHDRIERDSKEIVIDVRYDGEDLDDVAKLLGMSREAVIEAHTSQAWTAAFGGFSPGFVYCIGENDSLNVPRRDSPRTSVPAGSVGLAGHFSAVYPRSTPGGWQLIGRSSAPMWDASADQPALVAPGNIVRYRAVNELVEISTTSPSMPTGIEHGLRIKSTGIQSLLQDQGRPGFADLGVSESGAMDLRSARRANLLVGNPVGYAVIESLMGGLSVTAIGDQVVGVAGADVDITVTGAPLGGDVPDYTPPINRPFALLDGQSLTLGSPKRGMRSYLAVRGGFDVPTVLDSASADLLSQEGPAPLAPGVELPVASAAWPSFVSDPKHAPALPRDVVSASIILGPRDDWFDSDQIDLLLSQEWTITETSNRIGLRLDGMPLKSRDIGELPSEGTVAGAIQIPHEGKPVLFMRDHPVTGGYPVIGVVNHHDLDVLAQMPPGSKIRFRLYHQPSVADDAIGARAPEGNES</sequence>
<dbReference type="AlphaFoldDB" id="A0A1H4BXV0"/>
<dbReference type="EMBL" id="FNQV01000011">
    <property type="protein sequence ID" value="SEA52909.1"/>
    <property type="molecule type" value="Genomic_DNA"/>
</dbReference>
<proteinExistence type="predicted"/>
<dbReference type="InterPro" id="IPR029000">
    <property type="entry name" value="Cyclophilin-like_dom_sf"/>
</dbReference>
<name>A0A1H4BXV0_9ACTO</name>
<dbReference type="GO" id="GO:0005524">
    <property type="term" value="F:ATP binding"/>
    <property type="evidence" value="ECO:0007669"/>
    <property type="project" value="UniProtKB-KW"/>
</dbReference>
<dbReference type="InterPro" id="IPR003778">
    <property type="entry name" value="CT_A_B"/>
</dbReference>
<dbReference type="PANTHER" id="PTHR43309">
    <property type="entry name" value="5-OXOPROLINASE SUBUNIT C"/>
    <property type="match status" value="1"/>
</dbReference>
<dbReference type="SMART" id="SM00796">
    <property type="entry name" value="AHS1"/>
    <property type="match status" value="1"/>
</dbReference>
<evidence type="ECO:0000256" key="2">
    <source>
        <dbReference type="ARBA" id="ARBA00022801"/>
    </source>
</evidence>
<accession>A0A1H4BXV0</accession>
<organism evidence="6 7">
    <name type="scientific">Bowdeniella nasicola</name>
    <dbReference type="NCBI Taxonomy" id="208480"/>
    <lineage>
        <taxon>Bacteria</taxon>
        <taxon>Bacillati</taxon>
        <taxon>Actinomycetota</taxon>
        <taxon>Actinomycetes</taxon>
        <taxon>Actinomycetales</taxon>
        <taxon>Actinomycetaceae</taxon>
        <taxon>Bowdeniella</taxon>
    </lineage>
</organism>
<keyword evidence="3" id="KW-0067">ATP-binding</keyword>
<keyword evidence="7" id="KW-1185">Reference proteome</keyword>
<keyword evidence="1" id="KW-0547">Nucleotide-binding</keyword>
<dbReference type="NCBIfam" id="TIGR00724">
    <property type="entry name" value="urea_amlyse_rel"/>
    <property type="match status" value="1"/>
</dbReference>
<dbReference type="SMART" id="SM00797">
    <property type="entry name" value="AHS2"/>
    <property type="match status" value="1"/>
</dbReference>
<dbReference type="GO" id="GO:0016787">
    <property type="term" value="F:hydrolase activity"/>
    <property type="evidence" value="ECO:0007669"/>
    <property type="project" value="UniProtKB-KW"/>
</dbReference>
<feature type="domain" description="Carboxyltransferase" evidence="5">
    <location>
        <begin position="245"/>
        <end position="530"/>
    </location>
</feature>
<dbReference type="Pfam" id="PF02626">
    <property type="entry name" value="CT_A_B"/>
    <property type="match status" value="1"/>
</dbReference>